<evidence type="ECO:0000313" key="2">
    <source>
        <dbReference type="Proteomes" id="UP001241377"/>
    </source>
</evidence>
<name>A0ACC2W375_9TREE</name>
<protein>
    <submittedName>
        <fullName evidence="1">Uncharacterized protein</fullName>
    </submittedName>
</protein>
<organism evidence="1 2">
    <name type="scientific">Naganishia cerealis</name>
    <dbReference type="NCBI Taxonomy" id="610337"/>
    <lineage>
        <taxon>Eukaryota</taxon>
        <taxon>Fungi</taxon>
        <taxon>Dikarya</taxon>
        <taxon>Basidiomycota</taxon>
        <taxon>Agaricomycotina</taxon>
        <taxon>Tremellomycetes</taxon>
        <taxon>Filobasidiales</taxon>
        <taxon>Filobasidiaceae</taxon>
        <taxon>Naganishia</taxon>
    </lineage>
</organism>
<dbReference type="Proteomes" id="UP001241377">
    <property type="component" value="Unassembled WGS sequence"/>
</dbReference>
<evidence type="ECO:0000313" key="1">
    <source>
        <dbReference type="EMBL" id="KAJ9105555.1"/>
    </source>
</evidence>
<gene>
    <name evidence="1" type="ORF">QFC19_003537</name>
</gene>
<accession>A0ACC2W375</accession>
<comment type="caution">
    <text evidence="1">The sequence shown here is derived from an EMBL/GenBank/DDBJ whole genome shotgun (WGS) entry which is preliminary data.</text>
</comment>
<reference evidence="1" key="1">
    <citation type="submission" date="2023-04" db="EMBL/GenBank/DDBJ databases">
        <title>Draft Genome sequencing of Naganishia species isolated from polar environments using Oxford Nanopore Technology.</title>
        <authorList>
            <person name="Leo P."/>
            <person name="Venkateswaran K."/>
        </authorList>
    </citation>
    <scope>NUCLEOTIDE SEQUENCE</scope>
    <source>
        <strain evidence="1">MNA-CCFEE 5261</strain>
    </source>
</reference>
<sequence length="448" mass="51718">MQQDKVALDKALLRWKAQKMRLKGWSYDSQVEQVALEKSNGPHWCSPSEYLDGEWLMREEEVTLENIREIYKYEDLGQLKCRAVDEPRGVEPDPEDPAAWARIFETAQYVWVPKSGSVDLYAQGSSELIFPSSHCYSVVGDSLADQIYTATWSSMIAKKDSLFELHASPERIFNITVNRNHPDAQRLAEAAGVTMERLDRPIFNYWREHHLVNREDLDEAFVGCEGYEKWVGGASQEESMWIWDRSWWYELWNSLLDQAIEFVPRSKDGLVPIEENSVISFSTGPHWTPVELWPQHAAARVTDEELFHGYTTAANRVIQNVTAAAQEHKVLAWWRSSTAAHPQCTQYSQPESDRTTHHSTLHPTAKEFNWDQFAVFDNHVATKLEQEPDAAMQFMNLWPLSVTRPDAHLKPSTDCMHFCNPGVPNEWLEFMWHSMVLGAENDDYDELP</sequence>
<dbReference type="EMBL" id="JASBWR010000034">
    <property type="protein sequence ID" value="KAJ9105555.1"/>
    <property type="molecule type" value="Genomic_DNA"/>
</dbReference>
<keyword evidence="2" id="KW-1185">Reference proteome</keyword>
<proteinExistence type="predicted"/>